<name>A0A5P1ETT4_ASPOF</name>
<accession>A0A5P1ETT4</accession>
<dbReference type="AlphaFoldDB" id="A0A5P1ETT4"/>
<evidence type="ECO:0000313" key="1">
    <source>
        <dbReference type="EMBL" id="ONK69455.1"/>
    </source>
</evidence>
<evidence type="ECO:0000313" key="2">
    <source>
        <dbReference type="Proteomes" id="UP000243459"/>
    </source>
</evidence>
<dbReference type="EMBL" id="CM007385">
    <property type="protein sequence ID" value="ONK69455.1"/>
    <property type="molecule type" value="Genomic_DNA"/>
</dbReference>
<reference evidence="2" key="1">
    <citation type="journal article" date="2017" name="Nat. Commun.">
        <title>The asparagus genome sheds light on the origin and evolution of a young Y chromosome.</title>
        <authorList>
            <person name="Harkess A."/>
            <person name="Zhou J."/>
            <person name="Xu C."/>
            <person name="Bowers J.E."/>
            <person name="Van der Hulst R."/>
            <person name="Ayyampalayam S."/>
            <person name="Mercati F."/>
            <person name="Riccardi P."/>
            <person name="McKain M.R."/>
            <person name="Kakrana A."/>
            <person name="Tang H."/>
            <person name="Ray J."/>
            <person name="Groenendijk J."/>
            <person name="Arikit S."/>
            <person name="Mathioni S.M."/>
            <person name="Nakano M."/>
            <person name="Shan H."/>
            <person name="Telgmann-Rauber A."/>
            <person name="Kanno A."/>
            <person name="Yue Z."/>
            <person name="Chen H."/>
            <person name="Li W."/>
            <person name="Chen Y."/>
            <person name="Xu X."/>
            <person name="Zhang Y."/>
            <person name="Luo S."/>
            <person name="Chen H."/>
            <person name="Gao J."/>
            <person name="Mao Z."/>
            <person name="Pires J.C."/>
            <person name="Luo M."/>
            <person name="Kudrna D."/>
            <person name="Wing R.A."/>
            <person name="Meyers B.C."/>
            <person name="Yi K."/>
            <person name="Kong H."/>
            <person name="Lavrijsen P."/>
            <person name="Sunseri F."/>
            <person name="Falavigna A."/>
            <person name="Ye Y."/>
            <person name="Leebens-Mack J.H."/>
            <person name="Chen G."/>
        </authorList>
    </citation>
    <scope>NUCLEOTIDE SEQUENCE [LARGE SCALE GENOMIC DNA]</scope>
    <source>
        <strain evidence="2">cv. DH0086</strain>
    </source>
</reference>
<protein>
    <submittedName>
        <fullName evidence="1">Uncharacterized protein</fullName>
    </submittedName>
</protein>
<dbReference type="Gramene" id="ONK69455">
    <property type="protein sequence ID" value="ONK69455"/>
    <property type="gene ID" value="A4U43_C05F23060"/>
</dbReference>
<sequence length="119" mass="12988">MMRASKRQEESCLGLTQRRYEVKRVWTGVLQVRRRVVDDEGGRRLWRLTEGGQALRTVATGKEDSGKVAVVDVEGWSKAKAAALNVWGSTVVGDGGEAATWAMIGGGARWLEAEDDEPG</sequence>
<proteinExistence type="predicted"/>
<dbReference type="Proteomes" id="UP000243459">
    <property type="component" value="Chromosome 5"/>
</dbReference>
<gene>
    <name evidence="1" type="ORF">A4U43_C05F23060</name>
</gene>
<organism evidence="1 2">
    <name type="scientific">Asparagus officinalis</name>
    <name type="common">Garden asparagus</name>
    <dbReference type="NCBI Taxonomy" id="4686"/>
    <lineage>
        <taxon>Eukaryota</taxon>
        <taxon>Viridiplantae</taxon>
        <taxon>Streptophyta</taxon>
        <taxon>Embryophyta</taxon>
        <taxon>Tracheophyta</taxon>
        <taxon>Spermatophyta</taxon>
        <taxon>Magnoliopsida</taxon>
        <taxon>Liliopsida</taxon>
        <taxon>Asparagales</taxon>
        <taxon>Asparagaceae</taxon>
        <taxon>Asparagoideae</taxon>
        <taxon>Asparagus</taxon>
    </lineage>
</organism>
<keyword evidence="2" id="KW-1185">Reference proteome</keyword>